<name>A0AAQ3TKP0_PASNO</name>
<gene>
    <name evidence="1" type="ORF">U9M48_021925</name>
</gene>
<proteinExistence type="predicted"/>
<dbReference type="Proteomes" id="UP001341281">
    <property type="component" value="Chromosome 05"/>
</dbReference>
<keyword evidence="2" id="KW-1185">Reference proteome</keyword>
<protein>
    <submittedName>
        <fullName evidence="1">Uncharacterized protein</fullName>
    </submittedName>
</protein>
<sequence>MQRPRSSSRPYLAVIPGSGDPSIPSLAFHPIARLPFWRRTCSLRRQPVVALKRPMGYVDLHLKRLWSKRGRGGAAAMVRFPRGYSQQNDHVLLPSMRVVAGVTVVLDLRGMEQEEGPTFVHRSLQLSSQASMT</sequence>
<evidence type="ECO:0000313" key="1">
    <source>
        <dbReference type="EMBL" id="WVZ73640.1"/>
    </source>
</evidence>
<reference evidence="1 2" key="1">
    <citation type="submission" date="2024-02" db="EMBL/GenBank/DDBJ databases">
        <title>High-quality chromosome-scale genome assembly of Pensacola bahiagrass (Paspalum notatum Flugge var. saurae).</title>
        <authorList>
            <person name="Vega J.M."/>
            <person name="Podio M."/>
            <person name="Orjuela J."/>
            <person name="Siena L.A."/>
            <person name="Pessino S.C."/>
            <person name="Combes M.C."/>
            <person name="Mariac C."/>
            <person name="Albertini E."/>
            <person name="Pupilli F."/>
            <person name="Ortiz J.P.A."/>
            <person name="Leblanc O."/>
        </authorList>
    </citation>
    <scope>NUCLEOTIDE SEQUENCE [LARGE SCALE GENOMIC DNA]</scope>
    <source>
        <strain evidence="1">R1</strain>
        <tissue evidence="1">Leaf</tissue>
    </source>
</reference>
<dbReference type="AlphaFoldDB" id="A0AAQ3TKP0"/>
<evidence type="ECO:0000313" key="2">
    <source>
        <dbReference type="Proteomes" id="UP001341281"/>
    </source>
</evidence>
<accession>A0AAQ3TKP0</accession>
<dbReference type="EMBL" id="CP144749">
    <property type="protein sequence ID" value="WVZ73640.1"/>
    <property type="molecule type" value="Genomic_DNA"/>
</dbReference>
<organism evidence="1 2">
    <name type="scientific">Paspalum notatum var. saurae</name>
    <dbReference type="NCBI Taxonomy" id="547442"/>
    <lineage>
        <taxon>Eukaryota</taxon>
        <taxon>Viridiplantae</taxon>
        <taxon>Streptophyta</taxon>
        <taxon>Embryophyta</taxon>
        <taxon>Tracheophyta</taxon>
        <taxon>Spermatophyta</taxon>
        <taxon>Magnoliopsida</taxon>
        <taxon>Liliopsida</taxon>
        <taxon>Poales</taxon>
        <taxon>Poaceae</taxon>
        <taxon>PACMAD clade</taxon>
        <taxon>Panicoideae</taxon>
        <taxon>Andropogonodae</taxon>
        <taxon>Paspaleae</taxon>
        <taxon>Paspalinae</taxon>
        <taxon>Paspalum</taxon>
    </lineage>
</organism>